<protein>
    <recommendedName>
        <fullName evidence="3">Craniofacial development protein 2-like</fullName>
    </recommendedName>
</protein>
<evidence type="ECO:0000313" key="2">
    <source>
        <dbReference type="Proteomes" id="UP001458880"/>
    </source>
</evidence>
<dbReference type="InterPro" id="IPR036691">
    <property type="entry name" value="Endo/exonu/phosph_ase_sf"/>
</dbReference>
<evidence type="ECO:0000313" key="1">
    <source>
        <dbReference type="EMBL" id="KAK9680392.1"/>
    </source>
</evidence>
<accession>A0AAW1HUW4</accession>
<gene>
    <name evidence="1" type="ORF">QE152_g39128</name>
</gene>
<evidence type="ECO:0008006" key="3">
    <source>
        <dbReference type="Google" id="ProtNLM"/>
    </source>
</evidence>
<organism evidence="1 2">
    <name type="scientific">Popillia japonica</name>
    <name type="common">Japanese beetle</name>
    <dbReference type="NCBI Taxonomy" id="7064"/>
    <lineage>
        <taxon>Eukaryota</taxon>
        <taxon>Metazoa</taxon>
        <taxon>Ecdysozoa</taxon>
        <taxon>Arthropoda</taxon>
        <taxon>Hexapoda</taxon>
        <taxon>Insecta</taxon>
        <taxon>Pterygota</taxon>
        <taxon>Neoptera</taxon>
        <taxon>Endopterygota</taxon>
        <taxon>Coleoptera</taxon>
        <taxon>Polyphaga</taxon>
        <taxon>Scarabaeiformia</taxon>
        <taxon>Scarabaeidae</taxon>
        <taxon>Rutelinae</taxon>
        <taxon>Popillia</taxon>
    </lineage>
</organism>
<dbReference type="Gene3D" id="3.60.10.10">
    <property type="entry name" value="Endonuclease/exonuclease/phosphatase"/>
    <property type="match status" value="1"/>
</dbReference>
<proteinExistence type="predicted"/>
<dbReference type="EMBL" id="JASPKY010000906">
    <property type="protein sequence ID" value="KAK9680392.1"/>
    <property type="molecule type" value="Genomic_DNA"/>
</dbReference>
<reference evidence="1 2" key="1">
    <citation type="journal article" date="2024" name="BMC Genomics">
        <title>De novo assembly and annotation of Popillia japonica's genome with initial clues to its potential as an invasive pest.</title>
        <authorList>
            <person name="Cucini C."/>
            <person name="Boschi S."/>
            <person name="Funari R."/>
            <person name="Cardaioli E."/>
            <person name="Iannotti N."/>
            <person name="Marturano G."/>
            <person name="Paoli F."/>
            <person name="Bruttini M."/>
            <person name="Carapelli A."/>
            <person name="Frati F."/>
            <person name="Nardi F."/>
        </authorList>
    </citation>
    <scope>NUCLEOTIDE SEQUENCE [LARGE SCALE GENOMIC DNA]</scope>
    <source>
        <strain evidence="1">DMR45628</strain>
    </source>
</reference>
<name>A0AAW1HUW4_POPJA</name>
<dbReference type="AlphaFoldDB" id="A0AAW1HUW4"/>
<sequence length="331" mass="39889">MSNKIAAEFGLIVVSTKFQHKEIHKGTWLAPNKKYVNQIDHVLIQKQHTKKVIDVRSYQGADADTDHFLVIATFKQSQNKKRKGDTREYHQIKLNELQEPQIKEKYEKEVEKILAQTEQENIHSRWKQIEDAMTEAAEKTIPQRKENQKVEWFDEECRIEMIERRESKLKMLQTNKLEDKRKFEEQRRKTKKLCRTKKRKKLCRTKKRKYIENRIKQIEQNFQNKVLKNFYQEVKKNKTEVRHSTPFIKDREGNVITNEIDILDRWRVYFHSSEMLQRDDSREAQEECGDQVFCRNLTEEEIQPPTLEEIGKARMLQTALKIKTDPYKYCT</sequence>
<dbReference type="Proteomes" id="UP001458880">
    <property type="component" value="Unassembled WGS sequence"/>
</dbReference>
<keyword evidence="2" id="KW-1185">Reference proteome</keyword>
<comment type="caution">
    <text evidence="1">The sequence shown here is derived from an EMBL/GenBank/DDBJ whole genome shotgun (WGS) entry which is preliminary data.</text>
</comment>